<gene>
    <name evidence="3" type="ORF">FWILDA_LOCUS1784</name>
</gene>
<feature type="compositionally biased region" description="Polar residues" evidence="1">
    <location>
        <begin position="340"/>
        <end position="355"/>
    </location>
</feature>
<dbReference type="GO" id="GO:0004672">
    <property type="term" value="F:protein kinase activity"/>
    <property type="evidence" value="ECO:0007669"/>
    <property type="project" value="InterPro"/>
</dbReference>
<dbReference type="GO" id="GO:0005737">
    <property type="term" value="C:cytoplasm"/>
    <property type="evidence" value="ECO:0007669"/>
    <property type="project" value="TreeGrafter"/>
</dbReference>
<sequence>LKDYIKHQHYDLKWEKKLKFLHGIAKNLEKIHELNYVHGDLHSGNVLIFNEESKITDLGLARSAYDKSNLNASGVLQYMAPEILNKEPYTTASDIYSFGIIMTEITTRTISYENECHISLALATLALAICNGLRPIVAKGTPKCYVDKVNQCLDANPAKRPSAKELCNIINSWQNISFQEFNEADVTTSHTPECFQWFVCNSFNVSHSSKRRDITNFTGFQVEGIIRLMQQFLQHSRMLYSNVSHRSKRRNITNFTGLQVEDEGEEDIEDMKEWEKLEFLWQISTPQSISLISNHSNGCKNGKVVDHDDGVPSINPPTERNEKGTEENGNGEIKTDETSKPSIVSIPSDNNNDRPSLSIPKLNIERRKRKASEDDDEIDISMLLHKTKKQKDDDLETPKEQKSSTNDNLD</sequence>
<dbReference type="Gene3D" id="1.10.510.10">
    <property type="entry name" value="Transferase(Phosphotransferase) domain 1"/>
    <property type="match status" value="1"/>
</dbReference>
<organism evidence="3 4">
    <name type="scientific">Funneliformis geosporum</name>
    <dbReference type="NCBI Taxonomy" id="1117311"/>
    <lineage>
        <taxon>Eukaryota</taxon>
        <taxon>Fungi</taxon>
        <taxon>Fungi incertae sedis</taxon>
        <taxon>Mucoromycota</taxon>
        <taxon>Glomeromycotina</taxon>
        <taxon>Glomeromycetes</taxon>
        <taxon>Glomerales</taxon>
        <taxon>Glomeraceae</taxon>
        <taxon>Funneliformis</taxon>
    </lineage>
</organism>
<dbReference type="OrthoDB" id="20872at2759"/>
<dbReference type="Proteomes" id="UP001153678">
    <property type="component" value="Unassembled WGS sequence"/>
</dbReference>
<dbReference type="PROSITE" id="PS50011">
    <property type="entry name" value="PROTEIN_KINASE_DOM"/>
    <property type="match status" value="1"/>
</dbReference>
<reference evidence="3" key="1">
    <citation type="submission" date="2022-08" db="EMBL/GenBank/DDBJ databases">
        <authorList>
            <person name="Kallberg Y."/>
            <person name="Tangrot J."/>
            <person name="Rosling A."/>
        </authorList>
    </citation>
    <scope>NUCLEOTIDE SEQUENCE</scope>
    <source>
        <strain evidence="3">Wild A</strain>
    </source>
</reference>
<dbReference type="Pfam" id="PF07714">
    <property type="entry name" value="PK_Tyr_Ser-Thr"/>
    <property type="match status" value="1"/>
</dbReference>
<name>A0A9W4SCN8_9GLOM</name>
<proteinExistence type="predicted"/>
<feature type="domain" description="Protein kinase" evidence="2">
    <location>
        <begin position="1"/>
        <end position="174"/>
    </location>
</feature>
<dbReference type="InterPro" id="IPR000719">
    <property type="entry name" value="Prot_kinase_dom"/>
</dbReference>
<dbReference type="SUPFAM" id="SSF56112">
    <property type="entry name" value="Protein kinase-like (PK-like)"/>
    <property type="match status" value="1"/>
</dbReference>
<feature type="region of interest" description="Disordered" evidence="1">
    <location>
        <begin position="300"/>
        <end position="410"/>
    </location>
</feature>
<evidence type="ECO:0000256" key="1">
    <source>
        <dbReference type="SAM" id="MobiDB-lite"/>
    </source>
</evidence>
<dbReference type="InterPro" id="IPR050167">
    <property type="entry name" value="Ser_Thr_protein_kinase"/>
</dbReference>
<evidence type="ECO:0000259" key="2">
    <source>
        <dbReference type="PROSITE" id="PS50011"/>
    </source>
</evidence>
<dbReference type="GO" id="GO:0005524">
    <property type="term" value="F:ATP binding"/>
    <property type="evidence" value="ECO:0007669"/>
    <property type="project" value="InterPro"/>
</dbReference>
<accession>A0A9W4SCN8</accession>
<dbReference type="PANTHER" id="PTHR23257">
    <property type="entry name" value="SERINE-THREONINE PROTEIN KINASE"/>
    <property type="match status" value="1"/>
</dbReference>
<protein>
    <submittedName>
        <fullName evidence="3">4730_t:CDS:1</fullName>
    </submittedName>
</protein>
<keyword evidence="4" id="KW-1185">Reference proteome</keyword>
<dbReference type="AlphaFoldDB" id="A0A9W4SCN8"/>
<evidence type="ECO:0000313" key="3">
    <source>
        <dbReference type="EMBL" id="CAI2164869.1"/>
    </source>
</evidence>
<dbReference type="InterPro" id="IPR001245">
    <property type="entry name" value="Ser-Thr/Tyr_kinase_cat_dom"/>
</dbReference>
<feature type="non-terminal residue" evidence="3">
    <location>
        <position position="410"/>
    </location>
</feature>
<feature type="compositionally biased region" description="Basic and acidic residues" evidence="1">
    <location>
        <begin position="390"/>
        <end position="402"/>
    </location>
</feature>
<dbReference type="EMBL" id="CAMKVN010000182">
    <property type="protein sequence ID" value="CAI2164869.1"/>
    <property type="molecule type" value="Genomic_DNA"/>
</dbReference>
<comment type="caution">
    <text evidence="3">The sequence shown here is derived from an EMBL/GenBank/DDBJ whole genome shotgun (WGS) entry which is preliminary data.</text>
</comment>
<dbReference type="GO" id="GO:0007165">
    <property type="term" value="P:signal transduction"/>
    <property type="evidence" value="ECO:0007669"/>
    <property type="project" value="TreeGrafter"/>
</dbReference>
<dbReference type="InterPro" id="IPR011009">
    <property type="entry name" value="Kinase-like_dom_sf"/>
</dbReference>
<dbReference type="PANTHER" id="PTHR23257:SF963">
    <property type="entry name" value="AT08303P"/>
    <property type="match status" value="1"/>
</dbReference>
<evidence type="ECO:0000313" key="4">
    <source>
        <dbReference type="Proteomes" id="UP001153678"/>
    </source>
</evidence>